<proteinExistence type="predicted"/>
<sequence length="264" mass="29361">MLRIVFAFVILITSFGSSASEATSAPAGPRPIAVLLTTDPWLMVIGSDTPWFALYDDGLVIYLEQTSKDKFTHMSARLTPTELASVKAKLLSYVAEPVPKEINVRPGWTDQPQSKFFVEVDGHTLVTSVYGLGTPARSEEDLPGGGEGADALPDNIKGLHQYLSEFHVAAATQWIPEQIEVMIWDYSHAPDASIQWPTRWPGLSDPTTRKRRDDYSIYLPGTEEGALVALLATQKEKGAVEIDGKKWSVAYRYVFPRWRDSFKE</sequence>
<reference evidence="2 3" key="1">
    <citation type="submission" date="2017-02" db="EMBL/GenBank/DDBJ databases">
        <authorList>
            <person name="Peterson S.W."/>
        </authorList>
    </citation>
    <scope>NUCLEOTIDE SEQUENCE [LARGE SCALE GENOMIC DNA]</scope>
    <source>
        <strain evidence="2 3">P15</strain>
    </source>
</reference>
<name>A0A1T5KAV4_9GAMM</name>
<evidence type="ECO:0000313" key="2">
    <source>
        <dbReference type="EMBL" id="SKC60862.1"/>
    </source>
</evidence>
<keyword evidence="1" id="KW-0732">Signal</keyword>
<organism evidence="2 3">
    <name type="scientific">Pseudoxanthomonas indica</name>
    <dbReference type="NCBI Taxonomy" id="428993"/>
    <lineage>
        <taxon>Bacteria</taxon>
        <taxon>Pseudomonadati</taxon>
        <taxon>Pseudomonadota</taxon>
        <taxon>Gammaproteobacteria</taxon>
        <taxon>Lysobacterales</taxon>
        <taxon>Lysobacteraceae</taxon>
        <taxon>Pseudoxanthomonas</taxon>
    </lineage>
</organism>
<keyword evidence="3" id="KW-1185">Reference proteome</keyword>
<accession>A0A1T5KAV4</accession>
<evidence type="ECO:0000256" key="1">
    <source>
        <dbReference type="SAM" id="SignalP"/>
    </source>
</evidence>
<gene>
    <name evidence="2" type="ORF">SAMN06296058_1530</name>
</gene>
<feature type="chain" id="PRO_5010540790" evidence="1">
    <location>
        <begin position="20"/>
        <end position="264"/>
    </location>
</feature>
<dbReference type="STRING" id="428993.SAMN06296058_1530"/>
<dbReference type="AlphaFoldDB" id="A0A1T5KAV4"/>
<protein>
    <submittedName>
        <fullName evidence="2">Uncharacterized protein</fullName>
    </submittedName>
</protein>
<dbReference type="RefSeq" id="WP_079723821.1">
    <property type="nucleotide sequence ID" value="NZ_BMCL01000002.1"/>
</dbReference>
<dbReference type="OrthoDB" id="980389at2"/>
<dbReference type="Proteomes" id="UP000190341">
    <property type="component" value="Unassembled WGS sequence"/>
</dbReference>
<dbReference type="EMBL" id="FUZV01000001">
    <property type="protein sequence ID" value="SKC60862.1"/>
    <property type="molecule type" value="Genomic_DNA"/>
</dbReference>
<evidence type="ECO:0000313" key="3">
    <source>
        <dbReference type="Proteomes" id="UP000190341"/>
    </source>
</evidence>
<feature type="signal peptide" evidence="1">
    <location>
        <begin position="1"/>
        <end position="19"/>
    </location>
</feature>